<comment type="domain">
    <text evidence="5">The N-terminal unstructured half of Pup provides a signal required to initiate unfolding and degradation by the proteasome but is not needed for pupylation, while the C-terminal helical half of Pup interacts with ARC to target proteins to the proteasome.</text>
</comment>
<dbReference type="HAMAP" id="MF_02106">
    <property type="entry name" value="Pup"/>
    <property type="match status" value="1"/>
</dbReference>
<comment type="pathway">
    <text evidence="1 5">Protein degradation; proteasomal Pup-dependent pathway.</text>
</comment>
<organism evidence="7 8">
    <name type="scientific">Streptacidiphilus monticola</name>
    <dbReference type="NCBI Taxonomy" id="2161674"/>
    <lineage>
        <taxon>Bacteria</taxon>
        <taxon>Bacillati</taxon>
        <taxon>Actinomycetota</taxon>
        <taxon>Actinomycetes</taxon>
        <taxon>Kitasatosporales</taxon>
        <taxon>Streptomycetaceae</taxon>
        <taxon>Streptacidiphilus</taxon>
    </lineage>
</organism>
<comment type="similarity">
    <text evidence="2 5">Belongs to the prokaryotic ubiquitin-like protein family.</text>
</comment>
<sequence length="72" mass="7949">MATKDTGGGQQRSNRSSEEIEEQDAEAAEASDLKERKEKLDDDVDAVLSDIDEILESNAEDFVRSYVQKGGE</sequence>
<evidence type="ECO:0000313" key="7">
    <source>
        <dbReference type="EMBL" id="MFC5909881.1"/>
    </source>
</evidence>
<comment type="caution">
    <text evidence="7">The sequence shown here is derived from an EMBL/GenBank/DDBJ whole genome shotgun (WGS) entry which is preliminary data.</text>
</comment>
<dbReference type="RefSeq" id="WP_380586068.1">
    <property type="nucleotide sequence ID" value="NZ_JBHSQJ010000095.1"/>
</dbReference>
<feature type="cross-link" description="Isoglutamyl lysine isopeptide (Glu-Lys) (interchain with K-? in acceptor proteins)" evidence="5">
    <location>
        <position position="72"/>
    </location>
</feature>
<comment type="function">
    <text evidence="5">Protein modifier that is covalently attached to lysine residues of substrate proteins, thereby targeting them for proteasomal degradation. The tagging system is termed pupylation.</text>
</comment>
<evidence type="ECO:0000256" key="1">
    <source>
        <dbReference type="ARBA" id="ARBA00004707"/>
    </source>
</evidence>
<evidence type="ECO:0000256" key="5">
    <source>
        <dbReference type="HAMAP-Rule" id="MF_02106"/>
    </source>
</evidence>
<evidence type="ECO:0000256" key="4">
    <source>
        <dbReference type="ARBA" id="ARBA00032321"/>
    </source>
</evidence>
<dbReference type="Pfam" id="PF05639">
    <property type="entry name" value="Pup"/>
    <property type="match status" value="1"/>
</dbReference>
<protein>
    <recommendedName>
        <fullName evidence="3 5">Prokaryotic ubiquitin-like protein Pup</fullName>
    </recommendedName>
    <alternativeName>
        <fullName evidence="4 5">Bacterial ubiquitin-like modifier</fullName>
    </alternativeName>
</protein>
<keyword evidence="8" id="KW-1185">Reference proteome</keyword>
<evidence type="ECO:0000313" key="8">
    <source>
        <dbReference type="Proteomes" id="UP001596174"/>
    </source>
</evidence>
<name>A0ABW1G7R0_9ACTN</name>
<proteinExistence type="inferred from homology"/>
<reference evidence="8" key="1">
    <citation type="journal article" date="2019" name="Int. J. Syst. Evol. Microbiol.">
        <title>The Global Catalogue of Microorganisms (GCM) 10K type strain sequencing project: providing services to taxonomists for standard genome sequencing and annotation.</title>
        <authorList>
            <consortium name="The Broad Institute Genomics Platform"/>
            <consortium name="The Broad Institute Genome Sequencing Center for Infectious Disease"/>
            <person name="Wu L."/>
            <person name="Ma J."/>
        </authorList>
    </citation>
    <scope>NUCLEOTIDE SEQUENCE [LARGE SCALE GENOMIC DNA]</scope>
    <source>
        <strain evidence="8">JCM 4816</strain>
    </source>
</reference>
<dbReference type="Proteomes" id="UP001596174">
    <property type="component" value="Unassembled WGS sequence"/>
</dbReference>
<dbReference type="InterPro" id="IPR008515">
    <property type="entry name" value="Ubiquitin-like_Pup"/>
</dbReference>
<feature type="compositionally biased region" description="Acidic residues" evidence="6">
    <location>
        <begin position="19"/>
        <end position="29"/>
    </location>
</feature>
<comment type="subunit">
    <text evidence="5">Strongly interacts with the proteasome-associated ATPase ARC through a hydrophobic interface; the interacting region of Pup lies in its C-terminal half. There is one Pup binding site per ARC hexamer ring.</text>
</comment>
<gene>
    <name evidence="5" type="primary">pup</name>
    <name evidence="7" type="ORF">ACFP3V_22030</name>
</gene>
<comment type="caution">
    <text evidence="5">Lacks conserved residue(s) required for the propagation of feature annotation.</text>
</comment>
<dbReference type="EMBL" id="JBHSQJ010000095">
    <property type="protein sequence ID" value="MFC5909881.1"/>
    <property type="molecule type" value="Genomic_DNA"/>
</dbReference>
<keyword evidence="5" id="KW-1017">Isopeptide bond</keyword>
<feature type="region of interest" description="Disordered" evidence="6">
    <location>
        <begin position="1"/>
        <end position="39"/>
    </location>
</feature>
<accession>A0ABW1G7R0</accession>
<feature type="compositionally biased region" description="Gly residues" evidence="6">
    <location>
        <begin position="1"/>
        <end position="10"/>
    </location>
</feature>
<keyword evidence="5" id="KW-0833">Ubl conjugation pathway</keyword>
<feature type="region of interest" description="ARC ATPase binding" evidence="5">
    <location>
        <begin position="29"/>
        <end position="66"/>
    </location>
</feature>
<dbReference type="NCBIfam" id="TIGR03687">
    <property type="entry name" value="pupylate_cterm"/>
    <property type="match status" value="1"/>
</dbReference>
<evidence type="ECO:0000256" key="2">
    <source>
        <dbReference type="ARBA" id="ARBA00010616"/>
    </source>
</evidence>
<evidence type="ECO:0000256" key="3">
    <source>
        <dbReference type="ARBA" id="ARBA00016748"/>
    </source>
</evidence>
<evidence type="ECO:0000256" key="6">
    <source>
        <dbReference type="SAM" id="MobiDB-lite"/>
    </source>
</evidence>